<evidence type="ECO:0000259" key="14">
    <source>
        <dbReference type="PROSITE" id="PS50157"/>
    </source>
</evidence>
<dbReference type="SUPFAM" id="SSF109640">
    <property type="entry name" value="KRAB domain (Kruppel-associated box)"/>
    <property type="match status" value="1"/>
</dbReference>
<evidence type="ECO:0000256" key="2">
    <source>
        <dbReference type="ARBA" id="ARBA00004123"/>
    </source>
</evidence>
<keyword evidence="4" id="KW-0479">Metal-binding</keyword>
<dbReference type="GO" id="GO:0000978">
    <property type="term" value="F:RNA polymerase II cis-regulatory region sequence-specific DNA binding"/>
    <property type="evidence" value="ECO:0007669"/>
    <property type="project" value="TreeGrafter"/>
</dbReference>
<feature type="domain" description="C2H2-type" evidence="14">
    <location>
        <begin position="656"/>
        <end position="683"/>
    </location>
</feature>
<feature type="domain" description="C2H2-type" evidence="14">
    <location>
        <begin position="712"/>
        <end position="739"/>
    </location>
</feature>
<evidence type="ECO:0000256" key="3">
    <source>
        <dbReference type="ARBA" id="ARBA00006991"/>
    </source>
</evidence>
<dbReference type="OrthoDB" id="9029876at2759"/>
<feature type="domain" description="C2H2-type" evidence="14">
    <location>
        <begin position="796"/>
        <end position="823"/>
    </location>
</feature>
<dbReference type="KEGG" id="gsh:117367635"/>
<feature type="domain" description="C2H2-type" evidence="14">
    <location>
        <begin position="628"/>
        <end position="655"/>
    </location>
</feature>
<keyword evidence="11" id="KW-0539">Nucleus</keyword>
<feature type="domain" description="C2H2-type" evidence="14">
    <location>
        <begin position="460"/>
        <end position="487"/>
    </location>
</feature>
<evidence type="ECO:0000256" key="1">
    <source>
        <dbReference type="ARBA" id="ARBA00003767"/>
    </source>
</evidence>
<evidence type="ECO:0000313" key="16">
    <source>
        <dbReference type="Proteomes" id="UP000515159"/>
    </source>
</evidence>
<feature type="compositionally biased region" description="Polar residues" evidence="13">
    <location>
        <begin position="148"/>
        <end position="162"/>
    </location>
</feature>
<evidence type="ECO:0000256" key="12">
    <source>
        <dbReference type="PROSITE-ProRule" id="PRU00042"/>
    </source>
</evidence>
<feature type="domain" description="C2H2-type" evidence="14">
    <location>
        <begin position="684"/>
        <end position="711"/>
    </location>
</feature>
<feature type="domain" description="C2H2-type" evidence="14">
    <location>
        <begin position="516"/>
        <end position="543"/>
    </location>
</feature>
<dbReference type="InterPro" id="IPR013087">
    <property type="entry name" value="Znf_C2H2_type"/>
</dbReference>
<dbReference type="InterPro" id="IPR001909">
    <property type="entry name" value="KRAB"/>
</dbReference>
<feature type="region of interest" description="Disordered" evidence="13">
    <location>
        <begin position="145"/>
        <end position="172"/>
    </location>
</feature>
<dbReference type="FunFam" id="3.30.160.60:FF:002061">
    <property type="entry name" value="Uncharacterized protein"/>
    <property type="match status" value="1"/>
</dbReference>
<comment type="subcellular location">
    <subcellularLocation>
        <location evidence="2">Nucleus</location>
    </subcellularLocation>
</comment>
<dbReference type="Proteomes" id="UP000515159">
    <property type="component" value="Chromosome 10"/>
</dbReference>
<feature type="domain" description="C2H2-type" evidence="14">
    <location>
        <begin position="740"/>
        <end position="767"/>
    </location>
</feature>
<name>A0A6P8SML9_GEOSA</name>
<dbReference type="PANTHER" id="PTHR24388:SF96">
    <property type="entry name" value="GENE, 32687-RELATED"/>
    <property type="match status" value="1"/>
</dbReference>
<accession>A0A6P8SML9</accession>
<comment type="similarity">
    <text evidence="3">Belongs to the krueppel C2H2-type zinc-finger protein family.</text>
</comment>
<dbReference type="InterPro" id="IPR050527">
    <property type="entry name" value="Snail/Krueppel_Znf"/>
</dbReference>
<dbReference type="InterPro" id="IPR036236">
    <property type="entry name" value="Znf_C2H2_sf"/>
</dbReference>
<feature type="domain" description="C2H2-type" evidence="14">
    <location>
        <begin position="544"/>
        <end position="571"/>
    </location>
</feature>
<feature type="domain" description="C2H2-type" evidence="14">
    <location>
        <begin position="824"/>
        <end position="851"/>
    </location>
</feature>
<sequence length="857" mass="99039">MSALGSDQTSVTFKDVAAYFLEMEWDVLGEWQKELYKKVIKEIHDILISRGYLIVNPDVVVKIKKEDEKYFPQHCDLEEKGNPNESTKRFPIVTSVFSLSIKQEEDLPFIGPPESETSEQTHLSVPSSNSIKPEILIRFEQEGFRTDPTGSEETGNLTTTGSCEELHETGSQSYTAENTIEILKTEDDPDTEQMEGVVEDTDTKSGSHNVKPNILFQVKQEELGTDFQRYEERGYLTTTDTYEEVHQTGSQSFPADPTEEILKMEEDSVSDQLEGGEEDTNTRSDNRFGNKRMRVCDGQKEEWTHKDPSRANPDSSAEIVGGISRLKPTNMKENTPKGQSSNVCTEQERNSTHCPNLRQNRRISRQKLCQGEEMFTEKNLTRQNKFQKQDKLLQSIECEKSFTYKSQLTIHEKVPKERKPSKCSIHDNNFSQVFELRKHELVSVSKKEVHQLNPKGAKLFKCFECYKSFSQKSNLVHHERVHTGEKPFKCFECYKSFSQKSNLVHHERVHTGEKPYKCFECYRSFSQKSNLVHHERSHIGEKPYKCSECGKSFTQRHHLTNHEIIHTGEKPYKCSECGKSFNNKGSLKNHERIHSGVKPYKCSECGKSFRYKFYLGIHERIHSGEKPYKCSECGKGFNQKHQLRIHGRIHSGEKPYKCSECGKGFNQKHHLRNHEIIHTGEKPYQCSECGKSFNNKDRLKNHERIHTREKSYQCSECDKSFSNTSSLKNHERIHTGEKSYQCSECDKSFSNTISLKNHERIHTREKSYQCSECDKSFSNTSSLKNHERIHTGEKSYQCSQCDKSFSNTISLKNHERIHTGEKSYQCSQCDKSFSSTSSLKNHERIHSGKKSNQCFQC</sequence>
<organism evidence="16 17">
    <name type="scientific">Geotrypetes seraphini</name>
    <name type="common">Gaboon caecilian</name>
    <name type="synonym">Caecilia seraphini</name>
    <dbReference type="NCBI Taxonomy" id="260995"/>
    <lineage>
        <taxon>Eukaryota</taxon>
        <taxon>Metazoa</taxon>
        <taxon>Chordata</taxon>
        <taxon>Craniata</taxon>
        <taxon>Vertebrata</taxon>
        <taxon>Euteleostomi</taxon>
        <taxon>Amphibia</taxon>
        <taxon>Gymnophiona</taxon>
        <taxon>Geotrypetes</taxon>
    </lineage>
</organism>
<keyword evidence="16" id="KW-1185">Reference proteome</keyword>
<dbReference type="InterPro" id="IPR036051">
    <property type="entry name" value="KRAB_dom_sf"/>
</dbReference>
<evidence type="ECO:0000259" key="15">
    <source>
        <dbReference type="PROSITE" id="PS50805"/>
    </source>
</evidence>
<dbReference type="PROSITE" id="PS00028">
    <property type="entry name" value="ZINC_FINGER_C2H2_1"/>
    <property type="match status" value="14"/>
</dbReference>
<evidence type="ECO:0000256" key="7">
    <source>
        <dbReference type="ARBA" id="ARBA00022833"/>
    </source>
</evidence>
<evidence type="ECO:0000256" key="10">
    <source>
        <dbReference type="ARBA" id="ARBA00023163"/>
    </source>
</evidence>
<feature type="domain" description="C2H2-type" evidence="14">
    <location>
        <begin position="572"/>
        <end position="599"/>
    </location>
</feature>
<dbReference type="GO" id="GO:0008270">
    <property type="term" value="F:zinc ion binding"/>
    <property type="evidence" value="ECO:0007669"/>
    <property type="project" value="UniProtKB-KW"/>
</dbReference>
<dbReference type="PROSITE" id="PS50805">
    <property type="entry name" value="KRAB"/>
    <property type="match status" value="1"/>
</dbReference>
<dbReference type="GO" id="GO:0000981">
    <property type="term" value="F:DNA-binding transcription factor activity, RNA polymerase II-specific"/>
    <property type="evidence" value="ECO:0007669"/>
    <property type="project" value="TreeGrafter"/>
</dbReference>
<dbReference type="CDD" id="cd07765">
    <property type="entry name" value="KRAB_A-box"/>
    <property type="match status" value="1"/>
</dbReference>
<dbReference type="SMART" id="SM00349">
    <property type="entry name" value="KRAB"/>
    <property type="match status" value="1"/>
</dbReference>
<evidence type="ECO:0000313" key="17">
    <source>
        <dbReference type="RefSeq" id="XP_033816286.1"/>
    </source>
</evidence>
<dbReference type="FunFam" id="3.30.160.60:FF:000360">
    <property type="entry name" value="zinc finger protein 572"/>
    <property type="match status" value="2"/>
</dbReference>
<feature type="compositionally biased region" description="Polar residues" evidence="13">
    <location>
        <begin position="331"/>
        <end position="345"/>
    </location>
</feature>
<dbReference type="SMART" id="SM00355">
    <property type="entry name" value="ZnF_C2H2"/>
    <property type="match status" value="14"/>
</dbReference>
<evidence type="ECO:0000256" key="4">
    <source>
        <dbReference type="ARBA" id="ARBA00022723"/>
    </source>
</evidence>
<feature type="compositionally biased region" description="Basic and acidic residues" evidence="13">
    <location>
        <begin position="280"/>
        <end position="309"/>
    </location>
</feature>
<evidence type="ECO:0000256" key="9">
    <source>
        <dbReference type="ARBA" id="ARBA00023125"/>
    </source>
</evidence>
<dbReference type="Pfam" id="PF00096">
    <property type="entry name" value="zf-C2H2"/>
    <property type="match status" value="14"/>
</dbReference>
<keyword evidence="10" id="KW-0804">Transcription</keyword>
<dbReference type="RefSeq" id="XP_033816286.1">
    <property type="nucleotide sequence ID" value="XM_033960395.1"/>
</dbReference>
<dbReference type="FunFam" id="3.30.160.60:FF:002604">
    <property type="entry name" value="Zinc finger protein 715"/>
    <property type="match status" value="2"/>
</dbReference>
<evidence type="ECO:0000256" key="11">
    <source>
        <dbReference type="ARBA" id="ARBA00023242"/>
    </source>
</evidence>
<dbReference type="InParanoid" id="A0A6P8SML9"/>
<keyword evidence="9" id="KW-0238">DNA-binding</keyword>
<dbReference type="SUPFAM" id="SSF57667">
    <property type="entry name" value="beta-beta-alpha zinc fingers"/>
    <property type="match status" value="9"/>
</dbReference>
<proteinExistence type="inferred from homology"/>
<keyword evidence="6 12" id="KW-0863">Zinc-finger</keyword>
<dbReference type="FunFam" id="3.30.160.60:FF:002005">
    <property type="entry name" value="Zinc finger protein 200"/>
    <property type="match status" value="1"/>
</dbReference>
<dbReference type="PROSITE" id="PS50157">
    <property type="entry name" value="ZINC_FINGER_C2H2_2"/>
    <property type="match status" value="15"/>
</dbReference>
<keyword evidence="7" id="KW-0862">Zinc</keyword>
<evidence type="ECO:0000256" key="5">
    <source>
        <dbReference type="ARBA" id="ARBA00022737"/>
    </source>
</evidence>
<comment type="function">
    <text evidence="1">May be involved in transcriptional regulation.</text>
</comment>
<protein>
    <submittedName>
        <fullName evidence="17">Zinc finger protein 345-like</fullName>
    </submittedName>
</protein>
<feature type="domain" description="C2H2-type" evidence="14">
    <location>
        <begin position="393"/>
        <end position="420"/>
    </location>
</feature>
<dbReference type="AlphaFoldDB" id="A0A6P8SML9"/>
<keyword evidence="8" id="KW-0805">Transcription regulation</keyword>
<feature type="domain" description="C2H2-type" evidence="14">
    <location>
        <begin position="768"/>
        <end position="795"/>
    </location>
</feature>
<dbReference type="Gene3D" id="3.30.160.60">
    <property type="entry name" value="Classic Zinc Finger"/>
    <property type="match status" value="15"/>
</dbReference>
<dbReference type="FunFam" id="3.30.160.60:FF:000358">
    <property type="entry name" value="zinc finger protein 24"/>
    <property type="match status" value="1"/>
</dbReference>
<dbReference type="FunFam" id="3.30.160.60:FF:002343">
    <property type="entry name" value="Zinc finger protein 33A"/>
    <property type="match status" value="4"/>
</dbReference>
<dbReference type="GO" id="GO:0005634">
    <property type="term" value="C:nucleus"/>
    <property type="evidence" value="ECO:0007669"/>
    <property type="project" value="UniProtKB-SubCell"/>
</dbReference>
<keyword evidence="5" id="KW-0677">Repeat</keyword>
<dbReference type="Gene3D" id="6.10.140.140">
    <property type="match status" value="1"/>
</dbReference>
<dbReference type="FunFam" id="3.30.160.60:FF:003288">
    <property type="entry name" value="Uncharacterized protein"/>
    <property type="match status" value="1"/>
</dbReference>
<feature type="region of interest" description="Disordered" evidence="13">
    <location>
        <begin position="267"/>
        <end position="353"/>
    </location>
</feature>
<reference evidence="17" key="1">
    <citation type="submission" date="2025-08" db="UniProtKB">
        <authorList>
            <consortium name="RefSeq"/>
        </authorList>
    </citation>
    <scope>IDENTIFICATION</scope>
</reference>
<dbReference type="FunFam" id="3.30.160.60:FF:000506">
    <property type="entry name" value="Zinc finger protein 23"/>
    <property type="match status" value="1"/>
</dbReference>
<evidence type="ECO:0000256" key="13">
    <source>
        <dbReference type="SAM" id="MobiDB-lite"/>
    </source>
</evidence>
<feature type="domain" description="C2H2-type" evidence="14">
    <location>
        <begin position="488"/>
        <end position="515"/>
    </location>
</feature>
<feature type="domain" description="C2H2-type" evidence="14">
    <location>
        <begin position="600"/>
        <end position="627"/>
    </location>
</feature>
<gene>
    <name evidence="17" type="primary">LOC117367635</name>
</gene>
<dbReference type="Pfam" id="PF01352">
    <property type="entry name" value="KRAB"/>
    <property type="match status" value="1"/>
</dbReference>
<dbReference type="FunFam" id="3.30.160.60:FF:000624">
    <property type="entry name" value="zinc finger protein 697"/>
    <property type="match status" value="1"/>
</dbReference>
<dbReference type="PANTHER" id="PTHR24388">
    <property type="entry name" value="ZINC FINGER PROTEIN"/>
    <property type="match status" value="1"/>
</dbReference>
<feature type="domain" description="KRAB" evidence="15">
    <location>
        <begin position="11"/>
        <end position="82"/>
    </location>
</feature>
<evidence type="ECO:0000256" key="6">
    <source>
        <dbReference type="ARBA" id="ARBA00022771"/>
    </source>
</evidence>
<dbReference type="GeneID" id="117367635"/>
<evidence type="ECO:0000256" key="8">
    <source>
        <dbReference type="ARBA" id="ARBA00023015"/>
    </source>
</evidence>